<dbReference type="EMBL" id="FQNC01000061">
    <property type="protein sequence ID" value="SGY92259.1"/>
    <property type="molecule type" value="Genomic_DNA"/>
</dbReference>
<dbReference type="Proteomes" id="UP000249464">
    <property type="component" value="Unassembled WGS sequence"/>
</dbReference>
<sequence>MRAHNLSHPLLRVGKQWPYSGCCSDAFALSCSDPATATNCRLGYKLVNGACSTIPFCFVPNPGVSNDGESSGEGCCSDPMATTACSAPNNATDCAKGYLRQRGGSCWEIPRCLNPIILADGVGCCQDPHATACAYGR</sequence>
<proteinExistence type="predicted"/>
<organism evidence="1 2">
    <name type="scientific">Microbotryum silenes-dioicae</name>
    <dbReference type="NCBI Taxonomy" id="796604"/>
    <lineage>
        <taxon>Eukaryota</taxon>
        <taxon>Fungi</taxon>
        <taxon>Dikarya</taxon>
        <taxon>Basidiomycota</taxon>
        <taxon>Pucciniomycotina</taxon>
        <taxon>Microbotryomycetes</taxon>
        <taxon>Microbotryales</taxon>
        <taxon>Microbotryaceae</taxon>
        <taxon>Microbotryum</taxon>
    </lineage>
</organism>
<protein>
    <submittedName>
        <fullName evidence="1">BQ5605_C038g11727 protein</fullName>
    </submittedName>
</protein>
<reference evidence="1 2" key="1">
    <citation type="submission" date="2016-11" db="EMBL/GenBank/DDBJ databases">
        <authorList>
            <person name="Jaros S."/>
            <person name="Januszkiewicz K."/>
            <person name="Wedrychowicz H."/>
        </authorList>
    </citation>
    <scope>NUCLEOTIDE SEQUENCE [LARGE SCALE GENOMIC DNA]</scope>
</reference>
<gene>
    <name evidence="1" type="primary">BQ5605_C038g11727</name>
    <name evidence="1" type="ORF">BQ5605_C038G11727</name>
</gene>
<name>A0A2X0PA28_9BASI</name>
<keyword evidence="2" id="KW-1185">Reference proteome</keyword>
<evidence type="ECO:0000313" key="1">
    <source>
        <dbReference type="EMBL" id="SGY92259.1"/>
    </source>
</evidence>
<accession>A0A2X0PA28</accession>
<dbReference type="AlphaFoldDB" id="A0A2X0PA28"/>
<evidence type="ECO:0000313" key="2">
    <source>
        <dbReference type="Proteomes" id="UP000249464"/>
    </source>
</evidence>